<dbReference type="SMART" id="SM00360">
    <property type="entry name" value="RRM"/>
    <property type="match status" value="1"/>
</dbReference>
<dbReference type="InterPro" id="IPR035979">
    <property type="entry name" value="RBD_domain_sf"/>
</dbReference>
<dbReference type="Gene3D" id="3.30.70.330">
    <property type="match status" value="1"/>
</dbReference>
<name>A0AAD7KY38_QUISA</name>
<evidence type="ECO:0000313" key="5">
    <source>
        <dbReference type="Proteomes" id="UP001163823"/>
    </source>
</evidence>
<dbReference type="InterPro" id="IPR052462">
    <property type="entry name" value="SLIRP/GR-RBP-like"/>
</dbReference>
<accession>A0AAD7KY38</accession>
<feature type="domain" description="RRM" evidence="3">
    <location>
        <begin position="35"/>
        <end position="113"/>
    </location>
</feature>
<evidence type="ECO:0000256" key="1">
    <source>
        <dbReference type="ARBA" id="ARBA00022884"/>
    </source>
</evidence>
<dbReference type="AlphaFoldDB" id="A0AAD7KY38"/>
<dbReference type="InterPro" id="IPR012677">
    <property type="entry name" value="Nucleotide-bd_a/b_plait_sf"/>
</dbReference>
<evidence type="ECO:0000256" key="2">
    <source>
        <dbReference type="PROSITE-ProRule" id="PRU00176"/>
    </source>
</evidence>
<proteinExistence type="predicted"/>
<comment type="caution">
    <text evidence="4">The sequence shown here is derived from an EMBL/GenBank/DDBJ whole genome shotgun (WGS) entry which is preliminary data.</text>
</comment>
<evidence type="ECO:0000313" key="4">
    <source>
        <dbReference type="EMBL" id="KAJ7948024.1"/>
    </source>
</evidence>
<evidence type="ECO:0000259" key="3">
    <source>
        <dbReference type="PROSITE" id="PS50102"/>
    </source>
</evidence>
<dbReference type="SUPFAM" id="SSF54928">
    <property type="entry name" value="RNA-binding domain, RBD"/>
    <property type="match status" value="1"/>
</dbReference>
<reference evidence="4" key="1">
    <citation type="journal article" date="2023" name="Science">
        <title>Elucidation of the pathway for biosynthesis of saponin adjuvants from the soapbark tree.</title>
        <authorList>
            <person name="Reed J."/>
            <person name="Orme A."/>
            <person name="El-Demerdash A."/>
            <person name="Owen C."/>
            <person name="Martin L.B.B."/>
            <person name="Misra R.C."/>
            <person name="Kikuchi S."/>
            <person name="Rejzek M."/>
            <person name="Martin A.C."/>
            <person name="Harkess A."/>
            <person name="Leebens-Mack J."/>
            <person name="Louveau T."/>
            <person name="Stephenson M.J."/>
            <person name="Osbourn A."/>
        </authorList>
    </citation>
    <scope>NUCLEOTIDE SEQUENCE</scope>
    <source>
        <strain evidence="4">S10</strain>
    </source>
</reference>
<dbReference type="InterPro" id="IPR000504">
    <property type="entry name" value="RRM_dom"/>
</dbReference>
<dbReference type="Pfam" id="PF00076">
    <property type="entry name" value="RRM_1"/>
    <property type="match status" value="1"/>
</dbReference>
<gene>
    <name evidence="4" type="ORF">O6P43_028555</name>
</gene>
<dbReference type="KEGG" id="qsa:O6P43_028555"/>
<dbReference type="PANTHER" id="PTHR48027">
    <property type="entry name" value="HETEROGENEOUS NUCLEAR RIBONUCLEOPROTEIN 87F-RELATED"/>
    <property type="match status" value="1"/>
</dbReference>
<dbReference type="PROSITE" id="PS50102">
    <property type="entry name" value="RRM"/>
    <property type="match status" value="1"/>
</dbReference>
<dbReference type="GO" id="GO:0003723">
    <property type="term" value="F:RNA binding"/>
    <property type="evidence" value="ECO:0007669"/>
    <property type="project" value="UniProtKB-UniRule"/>
</dbReference>
<keyword evidence="5" id="KW-1185">Reference proteome</keyword>
<protein>
    <submittedName>
        <fullName evidence="4">RNA-binding family protein</fullName>
    </submittedName>
</protein>
<sequence>MAALRGISRRLHRCLSQTNHDQSPYQLLFYRGIASKILVKGLNFATTEETLAEAFSHFGQVLEANIVMDKVRKRSKGFGYVTFGKEEEANKAITDMNGKVLRGHVIFVDKARPSRHVNVSMPKEQSSPKRAVDG</sequence>
<organism evidence="4 5">
    <name type="scientific">Quillaja saponaria</name>
    <name type="common">Soap bark tree</name>
    <dbReference type="NCBI Taxonomy" id="32244"/>
    <lineage>
        <taxon>Eukaryota</taxon>
        <taxon>Viridiplantae</taxon>
        <taxon>Streptophyta</taxon>
        <taxon>Embryophyta</taxon>
        <taxon>Tracheophyta</taxon>
        <taxon>Spermatophyta</taxon>
        <taxon>Magnoliopsida</taxon>
        <taxon>eudicotyledons</taxon>
        <taxon>Gunneridae</taxon>
        <taxon>Pentapetalae</taxon>
        <taxon>rosids</taxon>
        <taxon>fabids</taxon>
        <taxon>Fabales</taxon>
        <taxon>Quillajaceae</taxon>
        <taxon>Quillaja</taxon>
    </lineage>
</organism>
<dbReference type="EMBL" id="JARAOO010000012">
    <property type="protein sequence ID" value="KAJ7948024.1"/>
    <property type="molecule type" value="Genomic_DNA"/>
</dbReference>
<keyword evidence="1 2" id="KW-0694">RNA-binding</keyword>
<dbReference type="Proteomes" id="UP001163823">
    <property type="component" value="Chromosome 12"/>
</dbReference>